<reference evidence="1" key="1">
    <citation type="journal article" date="2023" name="Mol. Biol. Evol.">
        <title>Third-Generation Sequencing Reveals the Adaptive Role of the Epigenome in Three Deep-Sea Polychaetes.</title>
        <authorList>
            <person name="Perez M."/>
            <person name="Aroh O."/>
            <person name="Sun Y."/>
            <person name="Lan Y."/>
            <person name="Juniper S.K."/>
            <person name="Young C.R."/>
            <person name="Angers B."/>
            <person name="Qian P.Y."/>
        </authorList>
    </citation>
    <scope>NUCLEOTIDE SEQUENCE</scope>
    <source>
        <strain evidence="1">P08H-3</strain>
    </source>
</reference>
<evidence type="ECO:0000313" key="1">
    <source>
        <dbReference type="EMBL" id="KAK2144654.1"/>
    </source>
</evidence>
<proteinExistence type="predicted"/>
<accession>A0AAD9MVM4</accession>
<name>A0AAD9MVM4_9ANNE</name>
<dbReference type="EMBL" id="JAODUP010000739">
    <property type="protein sequence ID" value="KAK2144654.1"/>
    <property type="molecule type" value="Genomic_DNA"/>
</dbReference>
<sequence>MESDDKVKWLEVRIGSSLRPRNEDIKNMLLNDENRLAFHEFLNNEDIRRLFVYLRPPRQIVASLQPPHDLSYKSVFFLKANPGIKLNKDNMDEEVIYFDTSEDILKQLDIMSREVYLPLLCSDTSHATSYGISPDKLMDVLHRMMSIVEITKGYVEGILKHHPIEELY</sequence>
<dbReference type="AlphaFoldDB" id="A0AAD9MVM4"/>
<feature type="non-terminal residue" evidence="1">
    <location>
        <position position="1"/>
    </location>
</feature>
<protein>
    <submittedName>
        <fullName evidence="1">Uncharacterized protein</fullName>
    </submittedName>
</protein>
<gene>
    <name evidence="1" type="ORF">LSH36_739g00023</name>
</gene>
<dbReference type="Proteomes" id="UP001208570">
    <property type="component" value="Unassembled WGS sequence"/>
</dbReference>
<keyword evidence="2" id="KW-1185">Reference proteome</keyword>
<organism evidence="1 2">
    <name type="scientific">Paralvinella palmiformis</name>
    <dbReference type="NCBI Taxonomy" id="53620"/>
    <lineage>
        <taxon>Eukaryota</taxon>
        <taxon>Metazoa</taxon>
        <taxon>Spiralia</taxon>
        <taxon>Lophotrochozoa</taxon>
        <taxon>Annelida</taxon>
        <taxon>Polychaeta</taxon>
        <taxon>Sedentaria</taxon>
        <taxon>Canalipalpata</taxon>
        <taxon>Terebellida</taxon>
        <taxon>Terebelliformia</taxon>
        <taxon>Alvinellidae</taxon>
        <taxon>Paralvinella</taxon>
    </lineage>
</organism>
<comment type="caution">
    <text evidence="1">The sequence shown here is derived from an EMBL/GenBank/DDBJ whole genome shotgun (WGS) entry which is preliminary data.</text>
</comment>
<evidence type="ECO:0000313" key="2">
    <source>
        <dbReference type="Proteomes" id="UP001208570"/>
    </source>
</evidence>